<dbReference type="HOGENOM" id="CLU_093116_0_0_0"/>
<evidence type="ECO:0000313" key="3">
    <source>
        <dbReference type="Proteomes" id="UP000006844"/>
    </source>
</evidence>
<dbReference type="EMBL" id="CP002467">
    <property type="protein sequence ID" value="ADV81236.1"/>
    <property type="molecule type" value="Genomic_DNA"/>
</dbReference>
<feature type="domain" description="NIPSNAP" evidence="1">
    <location>
        <begin position="34"/>
        <end position="111"/>
    </location>
</feature>
<dbReference type="OrthoDB" id="113248at2"/>
<feature type="domain" description="NIPSNAP" evidence="1">
    <location>
        <begin position="154"/>
        <end position="258"/>
    </location>
</feature>
<dbReference type="Gene3D" id="3.30.70.100">
    <property type="match status" value="2"/>
</dbReference>
<dbReference type="eggNOG" id="ENOG502Z900">
    <property type="taxonomic scope" value="Bacteria"/>
</dbReference>
<keyword evidence="3" id="KW-1185">Reference proteome</keyword>
<dbReference type="InterPro" id="IPR011008">
    <property type="entry name" value="Dimeric_a/b-barrel"/>
</dbReference>
<dbReference type="AlphaFoldDB" id="E8V2A3"/>
<organism evidence="2 3">
    <name type="scientific">Terriglobus saanensis (strain ATCC BAA-1853 / DSM 23119 / SP1PR4)</name>
    <dbReference type="NCBI Taxonomy" id="401053"/>
    <lineage>
        <taxon>Bacteria</taxon>
        <taxon>Pseudomonadati</taxon>
        <taxon>Acidobacteriota</taxon>
        <taxon>Terriglobia</taxon>
        <taxon>Terriglobales</taxon>
        <taxon>Acidobacteriaceae</taxon>
        <taxon>Terriglobus</taxon>
    </lineage>
</organism>
<evidence type="ECO:0000259" key="1">
    <source>
        <dbReference type="Pfam" id="PF07978"/>
    </source>
</evidence>
<proteinExistence type="predicted"/>
<protein>
    <submittedName>
        <fullName evidence="2">NIPSNAP family containing protein</fullName>
    </submittedName>
</protein>
<evidence type="ECO:0000313" key="2">
    <source>
        <dbReference type="EMBL" id="ADV81236.1"/>
    </source>
</evidence>
<dbReference type="InterPro" id="IPR012577">
    <property type="entry name" value="NIPSNAP"/>
</dbReference>
<dbReference type="KEGG" id="tsa:AciPR4_0401"/>
<accession>E8V2A3</accession>
<dbReference type="Proteomes" id="UP000006844">
    <property type="component" value="Chromosome"/>
</dbReference>
<name>E8V2A3_TERSS</name>
<dbReference type="Pfam" id="PF07978">
    <property type="entry name" value="NIPSNAP"/>
    <property type="match status" value="2"/>
</dbReference>
<dbReference type="STRING" id="401053.AciPR4_0401"/>
<reference evidence="2 3" key="1">
    <citation type="journal article" date="2012" name="Stand. Genomic Sci.">
        <title>Complete genome sequence of Terriglobus saanensis type strain SP1PR4(T), an Acidobacteria from tundra soil.</title>
        <authorList>
            <person name="Rawat S.R."/>
            <person name="Mannisto M.K."/>
            <person name="Starovoytov V."/>
            <person name="Goodwin L."/>
            <person name="Nolan M."/>
            <person name="Hauser L."/>
            <person name="Land M."/>
            <person name="Davenport K.W."/>
            <person name="Woyke T."/>
            <person name="Haggblom M.M."/>
        </authorList>
    </citation>
    <scope>NUCLEOTIDE SEQUENCE</scope>
    <source>
        <strain evidence="3">ATCC BAA-1853 / DSM 23119 / SP1PR4</strain>
    </source>
</reference>
<dbReference type="SUPFAM" id="SSF54909">
    <property type="entry name" value="Dimeric alpha+beta barrel"/>
    <property type="match status" value="2"/>
</dbReference>
<dbReference type="RefSeq" id="WP_013566969.1">
    <property type="nucleotide sequence ID" value="NC_014963.1"/>
</dbReference>
<gene>
    <name evidence="2" type="ordered locus">AciPR4_0401</name>
</gene>
<sequence length="259" mass="28309">MMRRKFLASSLAAASAAALPRESSAQPAAGREYYDLRKYTLQSGPQTKLAADYFEKALIPALNRLGINPVGAFSVDVGPETPTIYLLLPCKNVQTLITAELALAKDEVFVKAAAPFWAAPAAAPAFKRVESSLFAAFEGYSVLTPPAKGKRIFQLRTYESPSNAAHIAKVKMFHSGEFEIFARAGCGQVFYGDALIGPNIPNLTYMLTFPDLATLQSCWKAFSADPEWKKLSADQRFAYESIVSNITNLYLNPTSYSQI</sequence>